<dbReference type="Proteomes" id="UP001162480">
    <property type="component" value="Chromosome 10"/>
</dbReference>
<name>A0AA36F9V5_OCTVU</name>
<evidence type="ECO:0000313" key="1">
    <source>
        <dbReference type="EMBL" id="CAI9729559.1"/>
    </source>
</evidence>
<sequence length="119" mass="13622">MEWKIALEHKVKFDDIDKFIKVETTDRDTDPGLHKAIVSQNSPSMKARAENVLKILSENHFCRTRETPLGKNQEEATSEVCGFAVFSTVGIKYALSPIFFYHIDVKCTVDFHKKNSFVL</sequence>
<gene>
    <name evidence="1" type="ORF">OCTVUL_1B002901</name>
</gene>
<organism evidence="1 2">
    <name type="scientific">Octopus vulgaris</name>
    <name type="common">Common octopus</name>
    <dbReference type="NCBI Taxonomy" id="6645"/>
    <lineage>
        <taxon>Eukaryota</taxon>
        <taxon>Metazoa</taxon>
        <taxon>Spiralia</taxon>
        <taxon>Lophotrochozoa</taxon>
        <taxon>Mollusca</taxon>
        <taxon>Cephalopoda</taxon>
        <taxon>Coleoidea</taxon>
        <taxon>Octopodiformes</taxon>
        <taxon>Octopoda</taxon>
        <taxon>Incirrata</taxon>
        <taxon>Octopodidae</taxon>
        <taxon>Octopus</taxon>
    </lineage>
</organism>
<dbReference type="EMBL" id="OX597823">
    <property type="protein sequence ID" value="CAI9729559.1"/>
    <property type="molecule type" value="Genomic_DNA"/>
</dbReference>
<keyword evidence="2" id="KW-1185">Reference proteome</keyword>
<protein>
    <submittedName>
        <fullName evidence="1">Uncharacterized protein</fullName>
    </submittedName>
</protein>
<dbReference type="AlphaFoldDB" id="A0AA36F9V5"/>
<proteinExistence type="predicted"/>
<reference evidence="1" key="1">
    <citation type="submission" date="2023-08" db="EMBL/GenBank/DDBJ databases">
        <authorList>
            <person name="Alioto T."/>
            <person name="Alioto T."/>
            <person name="Gomez Garrido J."/>
        </authorList>
    </citation>
    <scope>NUCLEOTIDE SEQUENCE</scope>
</reference>
<accession>A0AA36F9V5</accession>
<evidence type="ECO:0000313" key="2">
    <source>
        <dbReference type="Proteomes" id="UP001162480"/>
    </source>
</evidence>